<dbReference type="PANTHER" id="PTHR43046:SF16">
    <property type="entry name" value="ADP-RIBOSE PYROPHOSPHATASE YJHB-RELATED"/>
    <property type="match status" value="1"/>
</dbReference>
<dbReference type="Gene3D" id="3.90.79.10">
    <property type="entry name" value="Nucleoside Triphosphate Pyrophosphohydrolase"/>
    <property type="match status" value="1"/>
</dbReference>
<dbReference type="PROSITE" id="PS51462">
    <property type="entry name" value="NUDIX"/>
    <property type="match status" value="1"/>
</dbReference>
<evidence type="ECO:0000256" key="1">
    <source>
        <dbReference type="ARBA" id="ARBA00001946"/>
    </source>
</evidence>
<dbReference type="CDD" id="cd04683">
    <property type="entry name" value="NUDIX_Hydrolase"/>
    <property type="match status" value="1"/>
</dbReference>
<comment type="cofactor">
    <cofactor evidence="1">
        <name>Mg(2+)</name>
        <dbReference type="ChEBI" id="CHEBI:18420"/>
    </cofactor>
</comment>
<evidence type="ECO:0000259" key="4">
    <source>
        <dbReference type="PROSITE" id="PS51462"/>
    </source>
</evidence>
<dbReference type="InterPro" id="IPR015797">
    <property type="entry name" value="NUDIX_hydrolase-like_dom_sf"/>
</dbReference>
<feature type="region of interest" description="Disordered" evidence="3">
    <location>
        <begin position="154"/>
        <end position="192"/>
    </location>
</feature>
<name>A0ABW8CY78_STRBI</name>
<keyword evidence="6" id="KW-1185">Reference proteome</keyword>
<protein>
    <submittedName>
        <fullName evidence="5">NUDIX domain-containing protein</fullName>
    </submittedName>
</protein>
<organism evidence="5 6">
    <name type="scientific">Streptomyces bikiniensis</name>
    <dbReference type="NCBI Taxonomy" id="1896"/>
    <lineage>
        <taxon>Bacteria</taxon>
        <taxon>Bacillati</taxon>
        <taxon>Actinomycetota</taxon>
        <taxon>Actinomycetes</taxon>
        <taxon>Kitasatosporales</taxon>
        <taxon>Streptomycetaceae</taxon>
        <taxon>Streptomyces</taxon>
    </lineage>
</organism>
<dbReference type="RefSeq" id="WP_399618632.1">
    <property type="nucleotide sequence ID" value="NZ_JBITYT010000011.1"/>
</dbReference>
<evidence type="ECO:0000313" key="5">
    <source>
        <dbReference type="EMBL" id="MFI9122560.1"/>
    </source>
</evidence>
<evidence type="ECO:0000256" key="3">
    <source>
        <dbReference type="SAM" id="MobiDB-lite"/>
    </source>
</evidence>
<feature type="domain" description="Nudix hydrolase" evidence="4">
    <location>
        <begin position="8"/>
        <end position="143"/>
    </location>
</feature>
<gene>
    <name evidence="5" type="ORF">ACIGW0_24765</name>
</gene>
<proteinExistence type="predicted"/>
<dbReference type="PANTHER" id="PTHR43046">
    <property type="entry name" value="GDP-MANNOSE MANNOSYL HYDROLASE"/>
    <property type="match status" value="1"/>
</dbReference>
<dbReference type="InterPro" id="IPR000086">
    <property type="entry name" value="NUDIX_hydrolase_dom"/>
</dbReference>
<sequence length="221" mass="23435">MSAGGRHTVPVDVHLIAVRDGEAGPEVLLSRRAGDVYASGHWHFPSGHVDGSAEDVVTALVRETREETGLVVEPDDVRAAVVVHHRAPAGSARVGFFFEVRRWAGTPTVMEPRVCDGMGWFPFDALPEPMVAYCRAGLDAHLAGAGVALHFQEPGDPVGHAPEADRLRSVPASGSAGAAPGPAPGDGVSPETVAAPLCDRMRETPLMMHNHAHNERQPNTY</sequence>
<dbReference type="Pfam" id="PF00293">
    <property type="entry name" value="NUDIX"/>
    <property type="match status" value="1"/>
</dbReference>
<dbReference type="EMBL" id="JBITYT010000011">
    <property type="protein sequence ID" value="MFI9122560.1"/>
    <property type="molecule type" value="Genomic_DNA"/>
</dbReference>
<accession>A0ABW8CY78</accession>
<reference evidence="5 6" key="1">
    <citation type="submission" date="2024-10" db="EMBL/GenBank/DDBJ databases">
        <title>The Natural Products Discovery Center: Release of the First 8490 Sequenced Strains for Exploring Actinobacteria Biosynthetic Diversity.</title>
        <authorList>
            <person name="Kalkreuter E."/>
            <person name="Kautsar S.A."/>
            <person name="Yang D."/>
            <person name="Bader C.D."/>
            <person name="Teijaro C.N."/>
            <person name="Fluegel L."/>
            <person name="Davis C.M."/>
            <person name="Simpson J.R."/>
            <person name="Lauterbach L."/>
            <person name="Steele A.D."/>
            <person name="Gui C."/>
            <person name="Meng S."/>
            <person name="Li G."/>
            <person name="Viehrig K."/>
            <person name="Ye F."/>
            <person name="Su P."/>
            <person name="Kiefer A.F."/>
            <person name="Nichols A."/>
            <person name="Cepeda A.J."/>
            <person name="Yan W."/>
            <person name="Fan B."/>
            <person name="Jiang Y."/>
            <person name="Adhikari A."/>
            <person name="Zheng C.-J."/>
            <person name="Schuster L."/>
            <person name="Cowan T.M."/>
            <person name="Smanski M.J."/>
            <person name="Chevrette M.G."/>
            <person name="De Carvalho L.P.S."/>
            <person name="Shen B."/>
        </authorList>
    </citation>
    <scope>NUCLEOTIDE SEQUENCE [LARGE SCALE GENOMIC DNA]</scope>
    <source>
        <strain evidence="5 6">NPDC053346</strain>
    </source>
</reference>
<dbReference type="SUPFAM" id="SSF55811">
    <property type="entry name" value="Nudix"/>
    <property type="match status" value="1"/>
</dbReference>
<evidence type="ECO:0000313" key="6">
    <source>
        <dbReference type="Proteomes" id="UP001614391"/>
    </source>
</evidence>
<comment type="caution">
    <text evidence="5">The sequence shown here is derived from an EMBL/GenBank/DDBJ whole genome shotgun (WGS) entry which is preliminary data.</text>
</comment>
<keyword evidence="2" id="KW-0378">Hydrolase</keyword>
<dbReference type="Proteomes" id="UP001614391">
    <property type="component" value="Unassembled WGS sequence"/>
</dbReference>
<feature type="compositionally biased region" description="Low complexity" evidence="3">
    <location>
        <begin position="169"/>
        <end position="190"/>
    </location>
</feature>
<evidence type="ECO:0000256" key="2">
    <source>
        <dbReference type="ARBA" id="ARBA00022801"/>
    </source>
</evidence>